<gene>
    <name evidence="2" type="ORF">NDU88_006882</name>
</gene>
<evidence type="ECO:0000313" key="2">
    <source>
        <dbReference type="EMBL" id="KAJ1211524.1"/>
    </source>
</evidence>
<proteinExistence type="predicted"/>
<evidence type="ECO:0000313" key="3">
    <source>
        <dbReference type="Proteomes" id="UP001066276"/>
    </source>
</evidence>
<keyword evidence="3" id="KW-1185">Reference proteome</keyword>
<dbReference type="EMBL" id="JANPWB010000002">
    <property type="protein sequence ID" value="KAJ1211524.1"/>
    <property type="molecule type" value="Genomic_DNA"/>
</dbReference>
<accession>A0AAV7WHM2</accession>
<dbReference type="AlphaFoldDB" id="A0AAV7WHM2"/>
<name>A0AAV7WHM2_PLEWA</name>
<comment type="caution">
    <text evidence="2">The sequence shown here is derived from an EMBL/GenBank/DDBJ whole genome shotgun (WGS) entry which is preliminary data.</text>
</comment>
<sequence>MHLGGRPTPGRPLQQPGQTCHKLQQALCTSMVCTIRQGDLGCTCQAGSSAAIPPKCPNIYSCTPSGGTMIKKAQEGLCSGGSQSRPCRYAVVPSISLETPAFLHQQAPGPPRQRKSEWGGQLASGNLEPHCAADLCLRPSTPVAAGPPRHKSGVQSASGPGEYQAPALALMVPLPTSVPPVAALTALPAPCDPYLSALPSQGTDPSEL</sequence>
<feature type="region of interest" description="Disordered" evidence="1">
    <location>
        <begin position="104"/>
        <end position="123"/>
    </location>
</feature>
<feature type="region of interest" description="Disordered" evidence="1">
    <location>
        <begin position="142"/>
        <end position="161"/>
    </location>
</feature>
<protein>
    <submittedName>
        <fullName evidence="2">Uncharacterized protein</fullName>
    </submittedName>
</protein>
<reference evidence="2" key="1">
    <citation type="journal article" date="2022" name="bioRxiv">
        <title>Sequencing and chromosome-scale assembly of the giantPleurodeles waltlgenome.</title>
        <authorList>
            <person name="Brown T."/>
            <person name="Elewa A."/>
            <person name="Iarovenko S."/>
            <person name="Subramanian E."/>
            <person name="Araus A.J."/>
            <person name="Petzold A."/>
            <person name="Susuki M."/>
            <person name="Suzuki K.-i.T."/>
            <person name="Hayashi T."/>
            <person name="Toyoda A."/>
            <person name="Oliveira C."/>
            <person name="Osipova E."/>
            <person name="Leigh N.D."/>
            <person name="Simon A."/>
            <person name="Yun M.H."/>
        </authorList>
    </citation>
    <scope>NUCLEOTIDE SEQUENCE</scope>
    <source>
        <strain evidence="2">20211129_DDA</strain>
        <tissue evidence="2">Liver</tissue>
    </source>
</reference>
<dbReference type="Proteomes" id="UP001066276">
    <property type="component" value="Chromosome 1_2"/>
</dbReference>
<organism evidence="2 3">
    <name type="scientific">Pleurodeles waltl</name>
    <name type="common">Iberian ribbed newt</name>
    <dbReference type="NCBI Taxonomy" id="8319"/>
    <lineage>
        <taxon>Eukaryota</taxon>
        <taxon>Metazoa</taxon>
        <taxon>Chordata</taxon>
        <taxon>Craniata</taxon>
        <taxon>Vertebrata</taxon>
        <taxon>Euteleostomi</taxon>
        <taxon>Amphibia</taxon>
        <taxon>Batrachia</taxon>
        <taxon>Caudata</taxon>
        <taxon>Salamandroidea</taxon>
        <taxon>Salamandridae</taxon>
        <taxon>Pleurodelinae</taxon>
        <taxon>Pleurodeles</taxon>
    </lineage>
</organism>
<evidence type="ECO:0000256" key="1">
    <source>
        <dbReference type="SAM" id="MobiDB-lite"/>
    </source>
</evidence>